<reference evidence="1" key="1">
    <citation type="submission" date="2022-01" db="EMBL/GenBank/DDBJ databases">
        <title>Genome Sequence Resource for Two Populations of Ditylenchus destructor, the Migratory Endoparasitic Phytonematode.</title>
        <authorList>
            <person name="Zhang H."/>
            <person name="Lin R."/>
            <person name="Xie B."/>
        </authorList>
    </citation>
    <scope>NUCLEOTIDE SEQUENCE</scope>
    <source>
        <strain evidence="1">BazhouSP</strain>
    </source>
</reference>
<dbReference type="AlphaFoldDB" id="A0AAD4QXW3"/>
<proteinExistence type="predicted"/>
<dbReference type="Proteomes" id="UP001201812">
    <property type="component" value="Unassembled WGS sequence"/>
</dbReference>
<evidence type="ECO:0000313" key="2">
    <source>
        <dbReference type="Proteomes" id="UP001201812"/>
    </source>
</evidence>
<gene>
    <name evidence="1" type="ORF">DdX_18665</name>
</gene>
<dbReference type="EMBL" id="JAKKPZ010000285">
    <property type="protein sequence ID" value="KAI1697136.1"/>
    <property type="molecule type" value="Genomic_DNA"/>
</dbReference>
<sequence length="289" mass="33617">MERRNRNISVSNETIGTVLRHFPRKQLSQQFYLVNRNIYQVATSHHFVPNLHLIEELFIDTSIIGLDDYRFPVSYFVNRMPTPEPFVRFCDVTIKYCEDEALIEFLRNANESFIGCHLSLGLYDHSLSNGTQNQLAFLLSHAFLRPAEIWMNLNFASGIQQIMQTEGVSNCDKLHLRNNQLSYTQELHFALLSWLQSAGHEKRKPVQSYGRVLFLDSYPSRLIVDMVEHLKQAFQDDNSPPASFLITFHGYNADRCLEEGDRSFSLNKVSTGEKLTFFAKNRNVCLWRR</sequence>
<protein>
    <submittedName>
        <fullName evidence="1">Uncharacterized protein</fullName>
    </submittedName>
</protein>
<organism evidence="1 2">
    <name type="scientific">Ditylenchus destructor</name>
    <dbReference type="NCBI Taxonomy" id="166010"/>
    <lineage>
        <taxon>Eukaryota</taxon>
        <taxon>Metazoa</taxon>
        <taxon>Ecdysozoa</taxon>
        <taxon>Nematoda</taxon>
        <taxon>Chromadorea</taxon>
        <taxon>Rhabditida</taxon>
        <taxon>Tylenchina</taxon>
        <taxon>Tylenchomorpha</taxon>
        <taxon>Sphaerularioidea</taxon>
        <taxon>Anguinidae</taxon>
        <taxon>Anguininae</taxon>
        <taxon>Ditylenchus</taxon>
    </lineage>
</organism>
<accession>A0AAD4QXW3</accession>
<keyword evidence="2" id="KW-1185">Reference proteome</keyword>
<comment type="caution">
    <text evidence="1">The sequence shown here is derived from an EMBL/GenBank/DDBJ whole genome shotgun (WGS) entry which is preliminary data.</text>
</comment>
<name>A0AAD4QXW3_9BILA</name>
<evidence type="ECO:0000313" key="1">
    <source>
        <dbReference type="EMBL" id="KAI1697136.1"/>
    </source>
</evidence>